<reference evidence="3" key="1">
    <citation type="journal article" date="2011" name="Genome Biol.">
        <title>Comparative genomics of the social amoebae Dictyostelium discoideum and Dictyostelium purpureum.</title>
        <authorList>
            <consortium name="US DOE Joint Genome Institute (JGI-PGF)"/>
            <person name="Sucgang R."/>
            <person name="Kuo A."/>
            <person name="Tian X."/>
            <person name="Salerno W."/>
            <person name="Parikh A."/>
            <person name="Feasley C.L."/>
            <person name="Dalin E."/>
            <person name="Tu H."/>
            <person name="Huang E."/>
            <person name="Barry K."/>
            <person name="Lindquist E."/>
            <person name="Shapiro H."/>
            <person name="Bruce D."/>
            <person name="Schmutz J."/>
            <person name="Salamov A."/>
            <person name="Fey P."/>
            <person name="Gaudet P."/>
            <person name="Anjard C."/>
            <person name="Babu M.M."/>
            <person name="Basu S."/>
            <person name="Bushmanova Y."/>
            <person name="van der Wel H."/>
            <person name="Katoh-Kurasawa M."/>
            <person name="Dinh C."/>
            <person name="Coutinho P.M."/>
            <person name="Saito T."/>
            <person name="Elias M."/>
            <person name="Schaap P."/>
            <person name="Kay R.R."/>
            <person name="Henrissat B."/>
            <person name="Eichinger L."/>
            <person name="Rivero F."/>
            <person name="Putnam N.H."/>
            <person name="West C.M."/>
            <person name="Loomis W.F."/>
            <person name="Chisholm R.L."/>
            <person name="Shaulsky G."/>
            <person name="Strassmann J.E."/>
            <person name="Queller D.C."/>
            <person name="Kuspa A."/>
            <person name="Grigoriev I.V."/>
        </authorList>
    </citation>
    <scope>NUCLEOTIDE SEQUENCE [LARGE SCALE GENOMIC DNA]</scope>
    <source>
        <strain evidence="3">QSDP1</strain>
    </source>
</reference>
<evidence type="ECO:0000313" key="2">
    <source>
        <dbReference type="EMBL" id="EGC28976.1"/>
    </source>
</evidence>
<feature type="compositionally biased region" description="Polar residues" evidence="1">
    <location>
        <begin position="29"/>
        <end position="44"/>
    </location>
</feature>
<evidence type="ECO:0000256" key="1">
    <source>
        <dbReference type="SAM" id="MobiDB-lite"/>
    </source>
</evidence>
<feature type="compositionally biased region" description="Low complexity" evidence="1">
    <location>
        <begin position="45"/>
        <end position="62"/>
    </location>
</feature>
<evidence type="ECO:0008006" key="4">
    <source>
        <dbReference type="Google" id="ProtNLM"/>
    </source>
</evidence>
<organism evidence="2 3">
    <name type="scientific">Dictyostelium purpureum</name>
    <name type="common">Slime mold</name>
    <dbReference type="NCBI Taxonomy" id="5786"/>
    <lineage>
        <taxon>Eukaryota</taxon>
        <taxon>Amoebozoa</taxon>
        <taxon>Evosea</taxon>
        <taxon>Eumycetozoa</taxon>
        <taxon>Dictyostelia</taxon>
        <taxon>Dictyosteliales</taxon>
        <taxon>Dictyosteliaceae</taxon>
        <taxon>Dictyostelium</taxon>
    </lineage>
</organism>
<feature type="compositionally biased region" description="Polar residues" evidence="1">
    <location>
        <begin position="369"/>
        <end position="382"/>
    </location>
</feature>
<dbReference type="FunCoup" id="F1A4A4">
    <property type="interactions" value="937"/>
</dbReference>
<dbReference type="GeneID" id="10506801"/>
<dbReference type="InParanoid" id="F1A4A4"/>
<feature type="compositionally biased region" description="Low complexity" evidence="1">
    <location>
        <begin position="528"/>
        <end position="545"/>
    </location>
</feature>
<feature type="compositionally biased region" description="Polar residues" evidence="1">
    <location>
        <begin position="1"/>
        <end position="16"/>
    </location>
</feature>
<dbReference type="OMA" id="FQMLGDY"/>
<dbReference type="PANTHER" id="PTHR37002">
    <property type="entry name" value="AGAP007005-PA"/>
    <property type="match status" value="1"/>
</dbReference>
<feature type="compositionally biased region" description="Pro residues" evidence="1">
    <location>
        <begin position="290"/>
        <end position="305"/>
    </location>
</feature>
<feature type="region of interest" description="Disordered" evidence="1">
    <location>
        <begin position="282"/>
        <end position="602"/>
    </location>
</feature>
<feature type="compositionally biased region" description="Low complexity" evidence="1">
    <location>
        <begin position="555"/>
        <end position="565"/>
    </location>
</feature>
<evidence type="ECO:0000313" key="3">
    <source>
        <dbReference type="Proteomes" id="UP000001064"/>
    </source>
</evidence>
<keyword evidence="3" id="KW-1185">Reference proteome</keyword>
<feature type="compositionally biased region" description="Polar residues" evidence="1">
    <location>
        <begin position="592"/>
        <end position="602"/>
    </location>
</feature>
<dbReference type="RefSeq" id="XP_003294496.1">
    <property type="nucleotide sequence ID" value="XM_003294448.1"/>
</dbReference>
<name>F1A4A4_DICPU</name>
<feature type="compositionally biased region" description="Basic and acidic residues" evidence="1">
    <location>
        <begin position="339"/>
        <end position="350"/>
    </location>
</feature>
<feature type="compositionally biased region" description="Polar residues" evidence="1">
    <location>
        <begin position="406"/>
        <end position="421"/>
    </location>
</feature>
<protein>
    <recommendedName>
        <fullName evidence="4">BAR domain-containing protein</fullName>
    </recommendedName>
</protein>
<dbReference type="STRING" id="5786.F1A4A4"/>
<dbReference type="AlphaFoldDB" id="F1A4A4"/>
<dbReference type="KEGG" id="dpp:DICPUDRAFT_159503"/>
<feature type="region of interest" description="Disordered" evidence="1">
    <location>
        <begin position="1"/>
        <end position="68"/>
    </location>
</feature>
<accession>F1A4A4</accession>
<dbReference type="PANTHER" id="PTHR37002:SF7">
    <property type="entry name" value="BAR DOMAIN-CONTAINING PROTEIN"/>
    <property type="match status" value="1"/>
</dbReference>
<feature type="compositionally biased region" description="Polar residues" evidence="1">
    <location>
        <begin position="497"/>
        <end position="516"/>
    </location>
</feature>
<dbReference type="EMBL" id="GL871507">
    <property type="protein sequence ID" value="EGC28976.1"/>
    <property type="molecule type" value="Genomic_DNA"/>
</dbReference>
<dbReference type="eggNOG" id="ENOG502RF9J">
    <property type="taxonomic scope" value="Eukaryota"/>
</dbReference>
<sequence length="602" mass="67403">MSQQRILKSRSLQTIDPTPHHNDNFYSGAASQSCNNINQYYQGANNNSDTTTNSNNSSSRNSIDQSYSYGNNSNGFDQNFDIIKGEHYNLSSVIYNVYDSLNSYCNSIKDIYLNSNSFMNNIQKYFGPEHPLSKYGFGVIEMANQGFSEWMDNQQTNFQMLGDYVQELDTVRSKIDRVDQLSLQLNDTNIDEYMALKDELFKDVSNQIDNRINRFDIPLIQTQLSFSSLYQCLNTIHETNGSEKLQQPIQELENPIRTSNIVPDNTFYYQSQSQPLETAQAYEETYQPQPSQPSQPQPQPQPQPVQPQQRPQSNYTSSTMLLSKPVKTEIPHTSAGGPKKLERVGVRDYSRAPPQPSQSSPLKPIPRPQSLSPVNVPYQSPVPSAPPQQEFIEPLPPQQPAEPAYKQSNIFKQVLPVSNSNAPPPQSNHDDSSGVIEQPLRPVPHKSVQARPPLGGSLTKPPLSPQAPQQPQQSQPPPLRPVSTNLSQPPPLRPVSVNLSQQQTPNRSTTQPNPLNQIPRPAPSPYANNNINSPQPPQQSFSKPNASFSRPLPNSVSSVQQSQVQTSFSIPNYPVQPANTTNKPPVNRHVRTNSVDRYSQNH</sequence>
<dbReference type="PROSITE" id="PS51257">
    <property type="entry name" value="PROKAR_LIPOPROTEIN"/>
    <property type="match status" value="1"/>
</dbReference>
<gene>
    <name evidence="2" type="ORF">DICPUDRAFT_159503</name>
</gene>
<dbReference type="VEuPathDB" id="AmoebaDB:DICPUDRAFT_159503"/>
<dbReference type="OrthoDB" id="10610756at2759"/>
<dbReference type="Proteomes" id="UP000001064">
    <property type="component" value="Unassembled WGS sequence"/>
</dbReference>
<proteinExistence type="predicted"/>